<comment type="similarity">
    <text evidence="3 7">Belongs to the flagella basal body rod proteins family.</text>
</comment>
<evidence type="ECO:0000313" key="11">
    <source>
        <dbReference type="EMBL" id="SDY80787.1"/>
    </source>
</evidence>
<dbReference type="SUPFAM" id="SSF64518">
    <property type="entry name" value="Phase 1 flagellin"/>
    <property type="match status" value="1"/>
</dbReference>
<sequence length="465" mass="48672">MSSTFSGISGALSALHAARRGLDTAGQNIANANTAGYSRQRVDLQAVGGQTVPALFATDPGTTGGVAVRGVVRLRNDFLETRARVEHTQSAYLDAKRQVYARIEDVFAEPSDTALQSQLADFWAGWDDVANHPGDQAARTQLIQRGSVVADGLRSAHEGLESQWRTIRTQGDAYVRDVNDSAATVAGLNRTIQRAQAAGVPVNELADERDLHLLKLAQLVGATATARPDGTVDVILDGSALVSGANSRRIEMVGAGQLADATASPVQVRWADTQGTVVPGGTIAATTEILNDILPGYAKGLDDVAFKLADLINTQHQAGFDVDGAAGKPFYTGTTAATLRVGVTQREVAIASSSAAVPAGARLDGSNADKLSEIGRRIDGADALYRELVVGLGVAAVATERRSEIQASVTANVDAARVAESGVNLDEEMTNLLGHQRAYEAASRVLTTLDGMLDTLINRTGLVGR</sequence>
<dbReference type="OrthoDB" id="9802553at2"/>
<comment type="subcellular location">
    <subcellularLocation>
        <location evidence="1 7">Bacterial flagellum</location>
    </subcellularLocation>
    <subcellularLocation>
        <location evidence="2 7">Secreted</location>
    </subcellularLocation>
</comment>
<proteinExistence type="inferred from homology"/>
<reference evidence="12" key="1">
    <citation type="submission" date="2016-10" db="EMBL/GenBank/DDBJ databases">
        <authorList>
            <person name="Varghese N."/>
            <person name="Submissions S."/>
        </authorList>
    </citation>
    <scope>NUCLEOTIDE SEQUENCE [LARGE SCALE GENOMIC DNA]</scope>
    <source>
        <strain evidence="12">DSM 45245</strain>
    </source>
</reference>
<evidence type="ECO:0000256" key="1">
    <source>
        <dbReference type="ARBA" id="ARBA00004365"/>
    </source>
</evidence>
<dbReference type="GO" id="GO:0005198">
    <property type="term" value="F:structural molecule activity"/>
    <property type="evidence" value="ECO:0007669"/>
    <property type="project" value="UniProtKB-UniRule"/>
</dbReference>
<gene>
    <name evidence="7" type="primary">flgK</name>
    <name evidence="11" type="ORF">SAMN05444365_103546</name>
</gene>
<dbReference type="Pfam" id="PF22638">
    <property type="entry name" value="FlgK_D1"/>
    <property type="match status" value="1"/>
</dbReference>
<dbReference type="InterPro" id="IPR053927">
    <property type="entry name" value="FlgK_helical"/>
</dbReference>
<dbReference type="PANTHER" id="PTHR30033:SF1">
    <property type="entry name" value="FLAGELLAR HOOK-ASSOCIATED PROTEIN 1"/>
    <property type="match status" value="1"/>
</dbReference>
<dbReference type="InterPro" id="IPR002371">
    <property type="entry name" value="FlgK"/>
</dbReference>
<dbReference type="Pfam" id="PF00460">
    <property type="entry name" value="Flg_bb_rod"/>
    <property type="match status" value="1"/>
</dbReference>
<dbReference type="Proteomes" id="UP000242415">
    <property type="component" value="Unassembled WGS sequence"/>
</dbReference>
<evidence type="ECO:0000259" key="9">
    <source>
        <dbReference type="Pfam" id="PF06429"/>
    </source>
</evidence>
<dbReference type="PANTHER" id="PTHR30033">
    <property type="entry name" value="FLAGELLAR HOOK-ASSOCIATED PROTEIN 1"/>
    <property type="match status" value="1"/>
</dbReference>
<keyword evidence="12" id="KW-1185">Reference proteome</keyword>
<dbReference type="GO" id="GO:0009424">
    <property type="term" value="C:bacterial-type flagellum hook"/>
    <property type="evidence" value="ECO:0007669"/>
    <property type="project" value="UniProtKB-UniRule"/>
</dbReference>
<evidence type="ECO:0000259" key="10">
    <source>
        <dbReference type="Pfam" id="PF22638"/>
    </source>
</evidence>
<protein>
    <recommendedName>
        <fullName evidence="4 7">Flagellar hook-associated protein 1</fullName>
        <shortName evidence="7">HAP1</shortName>
    </recommendedName>
</protein>
<keyword evidence="11" id="KW-0966">Cell projection</keyword>
<evidence type="ECO:0000259" key="8">
    <source>
        <dbReference type="Pfam" id="PF00460"/>
    </source>
</evidence>
<dbReference type="Pfam" id="PF06429">
    <property type="entry name" value="Flg_bbr_C"/>
    <property type="match status" value="1"/>
</dbReference>
<dbReference type="AlphaFoldDB" id="A0A1H3MVQ9"/>
<evidence type="ECO:0000313" key="12">
    <source>
        <dbReference type="Proteomes" id="UP000242415"/>
    </source>
</evidence>
<dbReference type="EMBL" id="FNPH01000003">
    <property type="protein sequence ID" value="SDY80787.1"/>
    <property type="molecule type" value="Genomic_DNA"/>
</dbReference>
<dbReference type="NCBIfam" id="TIGR02492">
    <property type="entry name" value="flgK_ends"/>
    <property type="match status" value="1"/>
</dbReference>
<dbReference type="GO" id="GO:0005576">
    <property type="term" value="C:extracellular region"/>
    <property type="evidence" value="ECO:0007669"/>
    <property type="project" value="UniProtKB-SubCell"/>
</dbReference>
<keyword evidence="11" id="KW-0282">Flagellum</keyword>
<evidence type="ECO:0000256" key="4">
    <source>
        <dbReference type="ARBA" id="ARBA00016244"/>
    </source>
</evidence>
<evidence type="ECO:0000256" key="5">
    <source>
        <dbReference type="ARBA" id="ARBA00022525"/>
    </source>
</evidence>
<keyword evidence="6 7" id="KW-0975">Bacterial flagellum</keyword>
<evidence type="ECO:0000256" key="3">
    <source>
        <dbReference type="ARBA" id="ARBA00009677"/>
    </source>
</evidence>
<dbReference type="RefSeq" id="WP_091555587.1">
    <property type="nucleotide sequence ID" value="NZ_FNPH01000003.1"/>
</dbReference>
<feature type="domain" description="Flagellar basal-body/hook protein C-terminal" evidence="9">
    <location>
        <begin position="418"/>
        <end position="458"/>
    </location>
</feature>
<organism evidence="11 12">
    <name type="scientific">Micromonospora pattaloongensis</name>
    <dbReference type="NCBI Taxonomy" id="405436"/>
    <lineage>
        <taxon>Bacteria</taxon>
        <taxon>Bacillati</taxon>
        <taxon>Actinomycetota</taxon>
        <taxon>Actinomycetes</taxon>
        <taxon>Micromonosporales</taxon>
        <taxon>Micromonosporaceae</taxon>
        <taxon>Micromonospora</taxon>
    </lineage>
</organism>
<keyword evidence="11" id="KW-0969">Cilium</keyword>
<dbReference type="PRINTS" id="PR01005">
    <property type="entry name" value="FLGHOOKAP1"/>
</dbReference>
<feature type="domain" description="Flagellar basal body rod protein N-terminal" evidence="8">
    <location>
        <begin position="11"/>
        <end position="37"/>
    </location>
</feature>
<evidence type="ECO:0000256" key="7">
    <source>
        <dbReference type="RuleBase" id="RU362065"/>
    </source>
</evidence>
<dbReference type="InterPro" id="IPR001444">
    <property type="entry name" value="Flag_bb_rod_N"/>
</dbReference>
<feature type="domain" description="Flagellar hook-associated protein FlgK helical" evidence="10">
    <location>
        <begin position="101"/>
        <end position="331"/>
    </location>
</feature>
<name>A0A1H3MVQ9_9ACTN</name>
<evidence type="ECO:0000256" key="6">
    <source>
        <dbReference type="ARBA" id="ARBA00023143"/>
    </source>
</evidence>
<dbReference type="STRING" id="405436.SAMN05444365_103546"/>
<accession>A0A1H3MVQ9</accession>
<evidence type="ECO:0000256" key="2">
    <source>
        <dbReference type="ARBA" id="ARBA00004613"/>
    </source>
</evidence>
<keyword evidence="5 7" id="KW-0964">Secreted</keyword>
<dbReference type="GO" id="GO:0044780">
    <property type="term" value="P:bacterial-type flagellum assembly"/>
    <property type="evidence" value="ECO:0007669"/>
    <property type="project" value="InterPro"/>
</dbReference>
<dbReference type="InterPro" id="IPR010930">
    <property type="entry name" value="Flg_bb/hook_C_dom"/>
</dbReference>